<evidence type="ECO:0008006" key="3">
    <source>
        <dbReference type="Google" id="ProtNLM"/>
    </source>
</evidence>
<gene>
    <name evidence="1" type="ORF">BAZ09_002440</name>
</gene>
<name>A0ABN5BU23_9FLAO</name>
<evidence type="ECO:0000313" key="2">
    <source>
        <dbReference type="Proteomes" id="UP000190057"/>
    </source>
</evidence>
<proteinExistence type="predicted"/>
<organism evidence="1 2">
    <name type="scientific">Elizabethkingia anophelis R26</name>
    <dbReference type="NCBI Taxonomy" id="1246994"/>
    <lineage>
        <taxon>Bacteria</taxon>
        <taxon>Pseudomonadati</taxon>
        <taxon>Bacteroidota</taxon>
        <taxon>Flavobacteriia</taxon>
        <taxon>Flavobacteriales</taxon>
        <taxon>Weeksellaceae</taxon>
        <taxon>Elizabethkingia</taxon>
    </lineage>
</organism>
<keyword evidence="2" id="KW-1185">Reference proteome</keyword>
<dbReference type="Proteomes" id="UP000190057">
    <property type="component" value="Chromosome"/>
</dbReference>
<reference evidence="1 2" key="1">
    <citation type="submission" date="2017-09" db="EMBL/GenBank/DDBJ databases">
        <title>Complete circularized genomes of four mosquito-derived Elizabethkingia anophelis isolates.</title>
        <authorList>
            <person name="Nicholson A.C."/>
            <person name="Xu J."/>
        </authorList>
    </citation>
    <scope>NUCLEOTIDE SEQUENCE [LARGE SCALE GENOMIC DNA]</scope>
    <source>
        <strain evidence="1 2">R26</strain>
    </source>
</reference>
<protein>
    <recommendedName>
        <fullName evidence="3">GLPGLI family protein</fullName>
    </recommendedName>
</protein>
<evidence type="ECO:0000313" key="1">
    <source>
        <dbReference type="EMBL" id="ATC35127.1"/>
    </source>
</evidence>
<sequence>MKNIFFIILICIYCTSGAQIKRFIYEYTTVPDATDTANKEINMMYLDITQKGSEFLTDINIYRIPH</sequence>
<accession>A0ABN5BU23</accession>
<dbReference type="EMBL" id="CP023401">
    <property type="protein sequence ID" value="ATC35127.1"/>
    <property type="molecule type" value="Genomic_DNA"/>
</dbReference>